<dbReference type="GeneID" id="107027671"/>
<dbReference type="PANTHER" id="PTHR11697:SF230">
    <property type="entry name" value="ZINC FINGER, MYM DOMAIN CONTAINING 1"/>
    <property type="match status" value="1"/>
</dbReference>
<evidence type="ECO:0000313" key="3">
    <source>
        <dbReference type="RefSeq" id="XP_015084257.1"/>
    </source>
</evidence>
<dbReference type="InterPro" id="IPR006580">
    <property type="entry name" value="Znf_TTF"/>
</dbReference>
<reference evidence="3" key="2">
    <citation type="submission" date="2025-08" db="UniProtKB">
        <authorList>
            <consortium name="RefSeq"/>
        </authorList>
    </citation>
    <scope>IDENTIFICATION</scope>
</reference>
<dbReference type="InterPro" id="IPR008906">
    <property type="entry name" value="HATC_C_dom"/>
</dbReference>
<name>A0ABM1HE80_SOLPN</name>
<dbReference type="InterPro" id="IPR012337">
    <property type="entry name" value="RNaseH-like_sf"/>
</dbReference>
<dbReference type="PANTHER" id="PTHR11697">
    <property type="entry name" value="GENERAL TRANSCRIPTION FACTOR 2-RELATED ZINC FINGER PROTEIN"/>
    <property type="match status" value="1"/>
</dbReference>
<dbReference type="RefSeq" id="XP_015084257.1">
    <property type="nucleotide sequence ID" value="XM_015228771.1"/>
</dbReference>
<reference evidence="2" key="1">
    <citation type="journal article" date="2014" name="Nat. Genet.">
        <title>The genome of the stress-tolerant wild tomato species Solanum pennellii.</title>
        <authorList>
            <person name="Bolger A."/>
            <person name="Scossa F."/>
            <person name="Bolger M.E."/>
            <person name="Lanz C."/>
            <person name="Maumus F."/>
            <person name="Tohge T."/>
            <person name="Quesneville H."/>
            <person name="Alseekh S."/>
            <person name="Sorensen I."/>
            <person name="Lichtenstein G."/>
            <person name="Fich E.A."/>
            <person name="Conte M."/>
            <person name="Keller H."/>
            <person name="Schneeberger K."/>
            <person name="Schwacke R."/>
            <person name="Ofner I."/>
            <person name="Vrebalov J."/>
            <person name="Xu Y."/>
            <person name="Osorio S."/>
            <person name="Aflitos S.A."/>
            <person name="Schijlen E."/>
            <person name="Jimenez-Gomez J.M."/>
            <person name="Ryngajllo M."/>
            <person name="Kimura S."/>
            <person name="Kumar R."/>
            <person name="Koenig D."/>
            <person name="Headland L.R."/>
            <person name="Maloof J.N."/>
            <person name="Sinha N."/>
            <person name="van Ham R.C."/>
            <person name="Lankhorst R.K."/>
            <person name="Mao L."/>
            <person name="Vogel A."/>
            <person name="Arsova B."/>
            <person name="Panstruga R."/>
            <person name="Fei Z."/>
            <person name="Rose J.K."/>
            <person name="Zamir D."/>
            <person name="Carrari F."/>
            <person name="Giovannoni J.J."/>
            <person name="Weigel D."/>
            <person name="Usadel B."/>
            <person name="Fernie A.R."/>
        </authorList>
    </citation>
    <scope>NUCLEOTIDE SEQUENCE [LARGE SCALE GENOMIC DNA]</scope>
    <source>
        <strain evidence="2">cv. LA0716</strain>
    </source>
</reference>
<keyword evidence="2" id="KW-1185">Reference proteome</keyword>
<dbReference type="InterPro" id="IPR055298">
    <property type="entry name" value="AtLOH3-like"/>
</dbReference>
<dbReference type="Pfam" id="PF14291">
    <property type="entry name" value="DUF4371"/>
    <property type="match status" value="1"/>
</dbReference>
<dbReference type="SMART" id="SM00597">
    <property type="entry name" value="ZnF_TTF"/>
    <property type="match status" value="1"/>
</dbReference>
<dbReference type="InterPro" id="IPR025398">
    <property type="entry name" value="DUF4371"/>
</dbReference>
<feature type="domain" description="TTF-type" evidence="1">
    <location>
        <begin position="125"/>
        <end position="217"/>
    </location>
</feature>
<dbReference type="Proteomes" id="UP000694930">
    <property type="component" value="Chromosome 8"/>
</dbReference>
<proteinExistence type="predicted"/>
<dbReference type="SUPFAM" id="SSF53098">
    <property type="entry name" value="Ribonuclease H-like"/>
    <property type="match status" value="1"/>
</dbReference>
<protein>
    <submittedName>
        <fullName evidence="3">Zinc finger MYM-type protein 1-like</fullName>
    </submittedName>
</protein>
<evidence type="ECO:0000259" key="1">
    <source>
        <dbReference type="SMART" id="SM00597"/>
    </source>
</evidence>
<evidence type="ECO:0000313" key="2">
    <source>
        <dbReference type="Proteomes" id="UP000694930"/>
    </source>
</evidence>
<dbReference type="Pfam" id="PF05699">
    <property type="entry name" value="Dimer_Tnp_hAT"/>
    <property type="match status" value="1"/>
</dbReference>
<organism evidence="2 3">
    <name type="scientific">Solanum pennellii</name>
    <name type="common">Tomato</name>
    <name type="synonym">Lycopersicon pennellii</name>
    <dbReference type="NCBI Taxonomy" id="28526"/>
    <lineage>
        <taxon>Eukaryota</taxon>
        <taxon>Viridiplantae</taxon>
        <taxon>Streptophyta</taxon>
        <taxon>Embryophyta</taxon>
        <taxon>Tracheophyta</taxon>
        <taxon>Spermatophyta</taxon>
        <taxon>Magnoliopsida</taxon>
        <taxon>eudicotyledons</taxon>
        <taxon>Gunneridae</taxon>
        <taxon>Pentapetalae</taxon>
        <taxon>asterids</taxon>
        <taxon>lamiids</taxon>
        <taxon>Solanales</taxon>
        <taxon>Solanaceae</taxon>
        <taxon>Solanoideae</taxon>
        <taxon>Solaneae</taxon>
        <taxon>Solanum</taxon>
        <taxon>Solanum subgen. Lycopersicon</taxon>
    </lineage>
</organism>
<gene>
    <name evidence="3" type="primary">LOC107027671</name>
</gene>
<sequence length="708" mass="81476">MSTHRSKASVDELVKTSAIRGARSHWRGNLSLHIEIDKYVTRSKIGYPSSSSTNPSTASTIAPKIQKKIFISDVDLESLEANPGNRKPIAEYNPNIRDDIRRYYILKKPCQPKDHKFPKTKFGKEMRQFFPNWFKDRKWLEYSITKDAAFCLCCYLFKNEYESRGNMVDVSFTKTGFRAWNKATERFRAHVGDVNSIHNKCFNKMLDLMNQSQSIRTSFDKKSKKEKSESRRRLSASVDVTRFLLKLGLSFREHDESRSSSNRGIFLELLQWYGDINKDVGSIILEKTPKNEMMCSPSIQKDIVDSCAKETIKSILEDLDGDYFGILVDESKDISHKEQMALVLRYVNKEGEVIERFVGIVHVSDTSACSLKEAIYSFLSDHSLSPSQIRGQGYDGASNMQGHLNVIHVLEFIGCECPNYTDRLLAKTLVDTIKKFDFALMLHLMWKVLMMTNELSSSLRRMDQDIVNAMGSLALTKQRLQNMRDNEFESLMDDVSSFCDKHDIVIPEMNASYFPGKSKRKALDVTYSHHLRVEIFYVVIDLHLQDLNNRFDAVSTDLLLSMASLNPVNSFGRFDKGKIMRLAEYYMNEFDNNKLQDLSFQLDSFIVYARGSDERFFNLKGISDLAKVLIKSDLHQTWPHVYLLIKLTLILPVATASVERAFSSMKYIKNELRNSIGDEFLNGFLVCYVESKIFAYVSNDAIIYRFNI</sequence>
<accession>A0ABM1HE80</accession>